<evidence type="ECO:0000256" key="5">
    <source>
        <dbReference type="ARBA" id="ARBA00022989"/>
    </source>
</evidence>
<evidence type="ECO:0000313" key="9">
    <source>
        <dbReference type="EMBL" id="KAA9301304.1"/>
    </source>
</evidence>
<name>A0A5N1GLN7_9LACT</name>
<keyword evidence="6 7" id="KW-0472">Membrane</keyword>
<dbReference type="PROSITE" id="PS50928">
    <property type="entry name" value="ABC_TM1"/>
    <property type="match status" value="1"/>
</dbReference>
<dbReference type="GO" id="GO:0005886">
    <property type="term" value="C:plasma membrane"/>
    <property type="evidence" value="ECO:0007669"/>
    <property type="project" value="UniProtKB-SubCell"/>
</dbReference>
<keyword evidence="4 7" id="KW-0812">Transmembrane</keyword>
<feature type="transmembrane region" description="Helical" evidence="7">
    <location>
        <begin position="7"/>
        <end position="27"/>
    </location>
</feature>
<comment type="caution">
    <text evidence="9">The sequence shown here is derived from an EMBL/GenBank/DDBJ whole genome shotgun (WGS) entry which is preliminary data.</text>
</comment>
<dbReference type="InterPro" id="IPR000515">
    <property type="entry name" value="MetI-like"/>
</dbReference>
<evidence type="ECO:0000256" key="6">
    <source>
        <dbReference type="ARBA" id="ARBA00023136"/>
    </source>
</evidence>
<protein>
    <submittedName>
        <fullName evidence="9">Sugar ABC transporter permease</fullName>
    </submittedName>
</protein>
<dbReference type="OrthoDB" id="9778687at2"/>
<keyword evidence="3" id="KW-1003">Cell membrane</keyword>
<feature type="transmembrane region" description="Helical" evidence="7">
    <location>
        <begin position="254"/>
        <end position="279"/>
    </location>
</feature>
<feature type="transmembrane region" description="Helical" evidence="7">
    <location>
        <begin position="103"/>
        <end position="125"/>
    </location>
</feature>
<dbReference type="PANTHER" id="PTHR43005:SF1">
    <property type="entry name" value="SPERMIDINE_PUTRESCINE TRANSPORT SYSTEM PERMEASE PROTEIN"/>
    <property type="match status" value="1"/>
</dbReference>
<dbReference type="InterPro" id="IPR035906">
    <property type="entry name" value="MetI-like_sf"/>
</dbReference>
<feature type="transmembrane region" description="Helical" evidence="7">
    <location>
        <begin position="70"/>
        <end position="91"/>
    </location>
</feature>
<dbReference type="Gene3D" id="1.10.3720.10">
    <property type="entry name" value="MetI-like"/>
    <property type="match status" value="1"/>
</dbReference>
<evidence type="ECO:0000256" key="4">
    <source>
        <dbReference type="ARBA" id="ARBA00022692"/>
    </source>
</evidence>
<dbReference type="SUPFAM" id="SSF160964">
    <property type="entry name" value="MalF N-terminal region-like"/>
    <property type="match status" value="1"/>
</dbReference>
<dbReference type="EMBL" id="VYWO01000002">
    <property type="protein sequence ID" value="KAA9301304.1"/>
    <property type="molecule type" value="Genomic_DNA"/>
</dbReference>
<dbReference type="CDD" id="cd06261">
    <property type="entry name" value="TM_PBP2"/>
    <property type="match status" value="1"/>
</dbReference>
<evidence type="ECO:0000256" key="7">
    <source>
        <dbReference type="RuleBase" id="RU363032"/>
    </source>
</evidence>
<accession>A0A5N1GLN7</accession>
<dbReference type="SUPFAM" id="SSF161098">
    <property type="entry name" value="MetI-like"/>
    <property type="match status" value="1"/>
</dbReference>
<organism evidence="9 10">
    <name type="scientific">Aerococcus sanguinicola</name>
    <dbReference type="NCBI Taxonomy" id="119206"/>
    <lineage>
        <taxon>Bacteria</taxon>
        <taxon>Bacillati</taxon>
        <taxon>Bacillota</taxon>
        <taxon>Bacilli</taxon>
        <taxon>Lactobacillales</taxon>
        <taxon>Aerococcaceae</taxon>
        <taxon>Aerococcus</taxon>
    </lineage>
</organism>
<dbReference type="AlphaFoldDB" id="A0A5N1GLN7"/>
<proteinExistence type="inferred from homology"/>
<dbReference type="Pfam" id="PF00528">
    <property type="entry name" value="BPD_transp_1"/>
    <property type="match status" value="1"/>
</dbReference>
<keyword evidence="5 7" id="KW-1133">Transmembrane helix</keyword>
<dbReference type="PANTHER" id="PTHR43005">
    <property type="entry name" value="BLR7065 PROTEIN"/>
    <property type="match status" value="1"/>
</dbReference>
<comment type="subcellular location">
    <subcellularLocation>
        <location evidence="1 7">Cell membrane</location>
        <topology evidence="1 7">Multi-pass membrane protein</topology>
    </subcellularLocation>
</comment>
<evidence type="ECO:0000313" key="10">
    <source>
        <dbReference type="Proteomes" id="UP000327148"/>
    </source>
</evidence>
<evidence type="ECO:0000259" key="8">
    <source>
        <dbReference type="PROSITE" id="PS50928"/>
    </source>
</evidence>
<sequence>MRKGWKAWLLLSPMLVIMLVFVVYPIIRTLFYSFYRLKLTEPDNVAWIGLANYRAVLTSSDFYQALVNSGLVLVFTVLLGLIMSLAIALMLNRRHLLTPVLTAIAIVPWALPPIVNGIIWKFIFYPGYGFLNKLLLNLQLIEAPIAWTANRWMLMFIAALVVAWRVVPFCAILLLANLQTIPGELYEASRIDGASAWQDFRLITLPMLLPSLVIVLIQMTMAAINVFDEIVALSGYRFESQTLLVYNYMNTFSFLNFGFGSAITYVVTILSGLLGFAYIRRMARDV</sequence>
<dbReference type="Proteomes" id="UP000327148">
    <property type="component" value="Unassembled WGS sequence"/>
</dbReference>
<evidence type="ECO:0000256" key="2">
    <source>
        <dbReference type="ARBA" id="ARBA00022448"/>
    </source>
</evidence>
<evidence type="ECO:0000256" key="3">
    <source>
        <dbReference type="ARBA" id="ARBA00022475"/>
    </source>
</evidence>
<keyword evidence="2 7" id="KW-0813">Transport</keyword>
<feature type="domain" description="ABC transmembrane type-1" evidence="8">
    <location>
        <begin position="66"/>
        <end position="278"/>
    </location>
</feature>
<feature type="transmembrane region" description="Helical" evidence="7">
    <location>
        <begin position="207"/>
        <end position="227"/>
    </location>
</feature>
<comment type="similarity">
    <text evidence="7">Belongs to the binding-protein-dependent transport system permease family.</text>
</comment>
<evidence type="ECO:0000256" key="1">
    <source>
        <dbReference type="ARBA" id="ARBA00004651"/>
    </source>
</evidence>
<dbReference type="GO" id="GO:0055085">
    <property type="term" value="P:transmembrane transport"/>
    <property type="evidence" value="ECO:0007669"/>
    <property type="project" value="InterPro"/>
</dbReference>
<feature type="transmembrane region" description="Helical" evidence="7">
    <location>
        <begin position="152"/>
        <end position="176"/>
    </location>
</feature>
<dbReference type="RefSeq" id="WP_070430464.1">
    <property type="nucleotide sequence ID" value="NZ_VYWO01000002.1"/>
</dbReference>
<gene>
    <name evidence="9" type="ORF">F6I03_05390</name>
</gene>
<reference evidence="9 10" key="1">
    <citation type="submission" date="2019-09" db="EMBL/GenBank/DDBJ databases">
        <title>Draft genome sequence assemblies of isolates from the urinary tract.</title>
        <authorList>
            <person name="Mores C.R."/>
            <person name="Putonti C."/>
            <person name="Wolfe A.J."/>
        </authorList>
    </citation>
    <scope>NUCLEOTIDE SEQUENCE [LARGE SCALE GENOMIC DNA]</scope>
    <source>
        <strain evidence="9 10">UMB623</strain>
    </source>
</reference>